<dbReference type="AlphaFoldDB" id="A0A8B9RRG3"/>
<keyword evidence="10" id="KW-1185">Reference proteome</keyword>
<comment type="similarity">
    <text evidence="2">Belongs to the fucolectin family.</text>
</comment>
<evidence type="ECO:0000256" key="7">
    <source>
        <dbReference type="ARBA" id="ARBA00023157"/>
    </source>
</evidence>
<dbReference type="SUPFAM" id="SSF49785">
    <property type="entry name" value="Galactose-binding domain-like"/>
    <property type="match status" value="2"/>
</dbReference>
<reference evidence="9" key="2">
    <citation type="submission" date="2025-09" db="UniProtKB">
        <authorList>
            <consortium name="Ensembl"/>
        </authorList>
    </citation>
    <scope>IDENTIFICATION</scope>
</reference>
<keyword evidence="4" id="KW-0479">Metal-binding</keyword>
<dbReference type="GO" id="GO:0010185">
    <property type="term" value="P:regulation of cellular defense response"/>
    <property type="evidence" value="ECO:0007669"/>
    <property type="project" value="UniProtKB-ARBA"/>
</dbReference>
<dbReference type="GO" id="GO:0046872">
    <property type="term" value="F:metal ion binding"/>
    <property type="evidence" value="ECO:0007669"/>
    <property type="project" value="UniProtKB-KW"/>
</dbReference>
<evidence type="ECO:0000256" key="4">
    <source>
        <dbReference type="ARBA" id="ARBA00022723"/>
    </source>
</evidence>
<dbReference type="InterPro" id="IPR051941">
    <property type="entry name" value="BG_Antigen-Binding_Lectin"/>
</dbReference>
<dbReference type="PANTHER" id="PTHR45713:SF11">
    <property type="entry name" value="FUCOLECTIN TACHYLECTIN-4 PENTRAXIN-1 DOMAIN-CONTAINING PROTEIN"/>
    <property type="match status" value="1"/>
</dbReference>
<evidence type="ECO:0000313" key="9">
    <source>
        <dbReference type="Ensembl" id="ENSANIP00000005030.1"/>
    </source>
</evidence>
<dbReference type="Ensembl" id="ENSANIT00000005199.1">
    <property type="protein sequence ID" value="ENSANIP00000005030.1"/>
    <property type="gene ID" value="ENSANIG00000003455.1"/>
</dbReference>
<dbReference type="Pfam" id="PF22633">
    <property type="entry name" value="F5_F8_type_C_2"/>
    <property type="match status" value="1"/>
</dbReference>
<dbReference type="Gene3D" id="2.60.120.260">
    <property type="entry name" value="Galactose-binding domain-like"/>
    <property type="match status" value="2"/>
</dbReference>
<dbReference type="InterPro" id="IPR006585">
    <property type="entry name" value="FTP1"/>
</dbReference>
<proteinExistence type="inferred from homology"/>
<keyword evidence="7" id="KW-1015">Disulfide bond</keyword>
<protein>
    <recommendedName>
        <fullName evidence="8">Fucolectin tachylectin-4 pentraxin-1 domain-containing protein</fullName>
    </recommendedName>
</protein>
<evidence type="ECO:0000256" key="3">
    <source>
        <dbReference type="ARBA" id="ARBA00011233"/>
    </source>
</evidence>
<dbReference type="Proteomes" id="UP000694541">
    <property type="component" value="Unplaced"/>
</dbReference>
<accession>A0A8B9RRG3</accession>
<evidence type="ECO:0000259" key="8">
    <source>
        <dbReference type="SMART" id="SM00607"/>
    </source>
</evidence>
<keyword evidence="6" id="KW-0106">Calcium</keyword>
<reference evidence="9" key="1">
    <citation type="submission" date="2025-08" db="UniProtKB">
        <authorList>
            <consortium name="Ensembl"/>
        </authorList>
    </citation>
    <scope>IDENTIFICATION</scope>
</reference>
<comment type="function">
    <text evidence="1">Acts as a defensive agent. Recognizes blood group fucosylated oligosaccharides including A, B, H and Lewis B-type antigens. Does not recognize Lewis A antigen and has low affinity for monovalent haptens.</text>
</comment>
<dbReference type="SMART" id="SM00607">
    <property type="entry name" value="FTP"/>
    <property type="match status" value="1"/>
</dbReference>
<feature type="domain" description="Fucolectin tachylectin-4 pentraxin-1" evidence="8">
    <location>
        <begin position="72"/>
        <end position="165"/>
    </location>
</feature>
<sequence>MTLAVPPLPEPHLFLPNSCGTITDAGPGSLSTICCTGLSGRYVSILIPGREDALVLCEVEVVLQGCLPLPGALDVARGRPVAQSSTLNTISLAANAVDGNGDTDWERGSCAHTEMELEPWWRVDLGRRHAIYAVTITNRRDCCWESLLGAQVHVGDSLADHGKRNPV</sequence>
<evidence type="ECO:0000256" key="1">
    <source>
        <dbReference type="ARBA" id="ARBA00002219"/>
    </source>
</evidence>
<evidence type="ECO:0000313" key="10">
    <source>
        <dbReference type="Proteomes" id="UP000694541"/>
    </source>
</evidence>
<evidence type="ECO:0000256" key="5">
    <source>
        <dbReference type="ARBA" id="ARBA00022734"/>
    </source>
</evidence>
<dbReference type="InterPro" id="IPR008979">
    <property type="entry name" value="Galactose-bd-like_sf"/>
</dbReference>
<organism evidence="9 10">
    <name type="scientific">Accipiter nisus</name>
    <name type="common">Eurasian sparrowhawk</name>
    <dbReference type="NCBI Taxonomy" id="211598"/>
    <lineage>
        <taxon>Eukaryota</taxon>
        <taxon>Metazoa</taxon>
        <taxon>Chordata</taxon>
        <taxon>Craniata</taxon>
        <taxon>Vertebrata</taxon>
        <taxon>Euteleostomi</taxon>
        <taxon>Archelosauria</taxon>
        <taxon>Archosauria</taxon>
        <taxon>Dinosauria</taxon>
        <taxon>Saurischia</taxon>
        <taxon>Theropoda</taxon>
        <taxon>Coelurosauria</taxon>
        <taxon>Aves</taxon>
        <taxon>Neognathae</taxon>
        <taxon>Neoaves</taxon>
        <taxon>Telluraves</taxon>
        <taxon>Accipitrimorphae</taxon>
        <taxon>Accipitriformes</taxon>
        <taxon>Accipitridae</taxon>
        <taxon>Accipitrinae</taxon>
        <taxon>Accipiter</taxon>
    </lineage>
</organism>
<comment type="subunit">
    <text evidence="3">Homotrimer.</text>
</comment>
<keyword evidence="5" id="KW-0430">Lectin</keyword>
<name>A0A8B9RRG3_9AVES</name>
<evidence type="ECO:0000256" key="6">
    <source>
        <dbReference type="ARBA" id="ARBA00022837"/>
    </source>
</evidence>
<dbReference type="GO" id="GO:0042806">
    <property type="term" value="F:fucose binding"/>
    <property type="evidence" value="ECO:0007669"/>
    <property type="project" value="UniProtKB-ARBA"/>
</dbReference>
<dbReference type="GO" id="GO:0001868">
    <property type="term" value="P:regulation of complement activation, lectin pathway"/>
    <property type="evidence" value="ECO:0007669"/>
    <property type="project" value="UniProtKB-ARBA"/>
</dbReference>
<evidence type="ECO:0000256" key="2">
    <source>
        <dbReference type="ARBA" id="ARBA00010147"/>
    </source>
</evidence>
<dbReference type="PANTHER" id="PTHR45713">
    <property type="entry name" value="FTP DOMAIN-CONTAINING PROTEIN"/>
    <property type="match status" value="1"/>
</dbReference>